<keyword evidence="1" id="KW-0732">Signal</keyword>
<dbReference type="RefSeq" id="WP_139226382.1">
    <property type="nucleotide sequence ID" value="NZ_FOSK01000013.1"/>
</dbReference>
<proteinExistence type="predicted"/>
<sequence>MVLSITSRLALAATLAMTMSGIQNASAHSSILISNTACQEDMPITPTSLYWHLKYQNDATVYAISAEGYVQALVPDAPPFKETTRLIVLGNGSSEEVLDQSSEKFTQNLREGFEGNSPASIFLETDYAGSIGKNGPSLRLTQEFPDATIMAIKGKIGIIGNNSENPEHWYIGAHAPFNLPEVADRMESLKANISQIWLERKLPNYPKGSTKEGCVEAMQSAFQAPEGNDFLRFIDTMFADFTSPEAKQGSASIAEYYAYMAGNLRTVCGPGLPYFSPHDQKHCATAVQ</sequence>
<comment type="caution">
    <text evidence="2">The sequence shown here is derived from an EMBL/GenBank/DDBJ whole genome shotgun (WGS) entry which is preliminary data.</text>
</comment>
<dbReference type="Proteomes" id="UP000199598">
    <property type="component" value="Unassembled WGS sequence"/>
</dbReference>
<evidence type="ECO:0000313" key="3">
    <source>
        <dbReference type="Proteomes" id="UP000199598"/>
    </source>
</evidence>
<name>A0A1I4E084_9HYPH</name>
<protein>
    <submittedName>
        <fullName evidence="2">Uncharacterized protein</fullName>
    </submittedName>
</protein>
<reference evidence="2 3" key="1">
    <citation type="submission" date="2016-10" db="EMBL/GenBank/DDBJ databases">
        <authorList>
            <person name="Varghese N."/>
            <person name="Submissions S."/>
        </authorList>
    </citation>
    <scope>NUCLEOTIDE SEQUENCE [LARGE SCALE GENOMIC DNA]</scope>
    <source>
        <strain evidence="2 3">DSM 16392</strain>
    </source>
</reference>
<accession>A0A1I4E084</accession>
<feature type="signal peptide" evidence="1">
    <location>
        <begin position="1"/>
        <end position="25"/>
    </location>
</feature>
<organism evidence="2 3">
    <name type="scientific">Pseudovibrio ascidiaceicola</name>
    <dbReference type="NCBI Taxonomy" id="285279"/>
    <lineage>
        <taxon>Bacteria</taxon>
        <taxon>Pseudomonadati</taxon>
        <taxon>Pseudomonadota</taxon>
        <taxon>Alphaproteobacteria</taxon>
        <taxon>Hyphomicrobiales</taxon>
        <taxon>Stappiaceae</taxon>
        <taxon>Pseudovibrio</taxon>
    </lineage>
</organism>
<gene>
    <name evidence="2" type="ORF">SAMN04488518_11328</name>
</gene>
<keyword evidence="3" id="KW-1185">Reference proteome</keyword>
<dbReference type="EMBL" id="FOSK01000013">
    <property type="protein sequence ID" value="SFK97937.1"/>
    <property type="molecule type" value="Genomic_DNA"/>
</dbReference>
<evidence type="ECO:0000256" key="1">
    <source>
        <dbReference type="SAM" id="SignalP"/>
    </source>
</evidence>
<feature type="chain" id="PRO_5047511771" evidence="1">
    <location>
        <begin position="26"/>
        <end position="288"/>
    </location>
</feature>
<evidence type="ECO:0000313" key="2">
    <source>
        <dbReference type="EMBL" id="SFK97937.1"/>
    </source>
</evidence>